<dbReference type="PANTHER" id="PTHR43371:SF1">
    <property type="entry name" value="RIBONUCLEOSIDE-DIPHOSPHATE REDUCTASE"/>
    <property type="match status" value="1"/>
</dbReference>
<dbReference type="NCBIfam" id="TIGR02504">
    <property type="entry name" value="NrdJ_Z"/>
    <property type="match status" value="1"/>
</dbReference>
<dbReference type="InterPro" id="IPR000788">
    <property type="entry name" value="RNR_lg_C"/>
</dbReference>
<comment type="function">
    <text evidence="10">Catalyzes the reduction of ribonucleotides to deoxyribonucleotides. May function to provide a pool of deoxyribonucleotide precursors for DNA repair during oxygen limitation and/or for immediate growth after restoration of oxygen.</text>
</comment>
<dbReference type="InterPro" id="IPR050862">
    <property type="entry name" value="RdRp_reductase_class-2"/>
</dbReference>
<protein>
    <recommendedName>
        <fullName evidence="10">Vitamin B12-dependent ribonucleotide reductase</fullName>
        <ecNumber evidence="10">1.17.4.1</ecNumber>
    </recommendedName>
</protein>
<evidence type="ECO:0000256" key="11">
    <source>
        <dbReference type="SAM" id="MobiDB-lite"/>
    </source>
</evidence>
<keyword evidence="14" id="KW-1185">Reference proteome</keyword>
<dbReference type="Pfam" id="PF02867">
    <property type="entry name" value="Ribonuc_red_lgC"/>
    <property type="match status" value="1"/>
</dbReference>
<dbReference type="EC" id="1.17.4.1" evidence="10"/>
<evidence type="ECO:0000256" key="7">
    <source>
        <dbReference type="ARBA" id="ARBA00023157"/>
    </source>
</evidence>
<evidence type="ECO:0000256" key="3">
    <source>
        <dbReference type="ARBA" id="ARBA00022628"/>
    </source>
</evidence>
<dbReference type="GO" id="GO:0004748">
    <property type="term" value="F:ribonucleoside-diphosphate reductase activity, thioredoxin disulfide as acceptor"/>
    <property type="evidence" value="ECO:0007669"/>
    <property type="project" value="UniProtKB-EC"/>
</dbReference>
<sequence length="967" mass="105642">MNRDKSVAFAEQDISREVLLEKYAKNGEQSVSEVRQRVAQALAEQEQEPQRFAPLFFEALDGGFIPGGRINSAAGTDLKATLINCFVQPVGDAVSEAENGKVGIYEALLQSAETMRRGGGVGYNFSRIRPKGARVKGTNSRASGPVSYMRVFDRSCETVESAGARRGAQMGVLDVSHPDIEAFIHAKDQGDLANFNISVGVSDAFMQAVDSDGDWELTHAVAPASDAFPGSYQRGDGLWVYRTVRARELWQQIMHSTYDHAEPGVLFMSKINADNNLSYCEVIESTNPCGEQPLPDYGCCDLGSINLCKFVRQPFGEAPSFDFKAFEKVVRTSIRMLDNVLDLTVWPLKEQQREAQNKRRVGLGFTGLGDALIMLKVRYDSEEGRRLAASISEHMRDAAYDASVDLAIEKGAFPLFDADKYLAAPHCASRLPDKIKARIKKHGIRNSHLLSIAPTGTISLAFADNASNGIEPPFSWYYTRKKRMADGTQQEYLVEDHAYRVYRMQGGDTNALPDYFVSALQMSALDHMRMVAAVAPYVDTAISKTVNVPADYPFADFETLYLEAWRAGLKGITTYRPNSVLGSVLSIEPTPAANPAAGSTGSQQLPQDLGNQNDPDRRITLNTAPSPALASLKWPHRPKLKQGNPSWTFMVEGEEGDFAVMVGHIDGQQPGEAPLPFECWVNGDVPRGLGAIAKTLSMDMRCRDRAWLAAKLDALAATRGDRHYRVELGAEQNTSPVGSSAAAAALGRVVKYRVEQLGALTLAAGDATPVMDALFARKEPKSGTDGTISWSVDVNNPQTGDDFVLFVKELVLPNGQRRPYSLWLAGHYPRELDGLCKMLSLDMRVIDPAWIGMKLRKLLSYAEPQADFFARTPGSDKSQSWPSTEAYLARLVIHRYAMLGILSEEGVPVEEMGVMVPEQGDLFESAVVSVAPAQMAGKACPECGNRALIKKDGCEFCTACGHVGACG</sequence>
<keyword evidence="5 10" id="KW-0547">Nucleotide-binding</keyword>
<evidence type="ECO:0000256" key="2">
    <source>
        <dbReference type="ARBA" id="ARBA00007405"/>
    </source>
</evidence>
<keyword evidence="7" id="KW-1015">Disulfide bond</keyword>
<comment type="caution">
    <text evidence="13">The sequence shown here is derived from an EMBL/GenBank/DDBJ whole genome shotgun (WGS) entry which is preliminary data.</text>
</comment>
<evidence type="ECO:0000256" key="1">
    <source>
        <dbReference type="ARBA" id="ARBA00001922"/>
    </source>
</evidence>
<comment type="similarity">
    <text evidence="2 10">Belongs to the ribonucleoside diphosphate reductase class-2 family.</text>
</comment>
<organism evidence="13 14">
    <name type="scientific">Vogesella margarita</name>
    <dbReference type="NCBI Taxonomy" id="2984199"/>
    <lineage>
        <taxon>Bacteria</taxon>
        <taxon>Pseudomonadati</taxon>
        <taxon>Pseudomonadota</taxon>
        <taxon>Betaproteobacteria</taxon>
        <taxon>Neisseriales</taxon>
        <taxon>Chromobacteriaceae</taxon>
        <taxon>Vogesella</taxon>
    </lineage>
</organism>
<dbReference type="Proteomes" id="UP001222030">
    <property type="component" value="Unassembled WGS sequence"/>
</dbReference>
<comment type="catalytic activity">
    <reaction evidence="9 10">
        <text>a 2'-deoxyribonucleoside 5'-diphosphate + [thioredoxin]-disulfide + H2O = a ribonucleoside 5'-diphosphate + [thioredoxin]-dithiol</text>
        <dbReference type="Rhea" id="RHEA:23252"/>
        <dbReference type="Rhea" id="RHEA-COMP:10698"/>
        <dbReference type="Rhea" id="RHEA-COMP:10700"/>
        <dbReference type="ChEBI" id="CHEBI:15377"/>
        <dbReference type="ChEBI" id="CHEBI:29950"/>
        <dbReference type="ChEBI" id="CHEBI:50058"/>
        <dbReference type="ChEBI" id="CHEBI:57930"/>
        <dbReference type="ChEBI" id="CHEBI:73316"/>
        <dbReference type="EC" id="1.17.4.1"/>
    </reaction>
</comment>
<evidence type="ECO:0000256" key="5">
    <source>
        <dbReference type="ARBA" id="ARBA00022741"/>
    </source>
</evidence>
<dbReference type="EMBL" id="JAQQLE010000011">
    <property type="protein sequence ID" value="MDC7714948.1"/>
    <property type="molecule type" value="Genomic_DNA"/>
</dbReference>
<feature type="region of interest" description="Disordered" evidence="11">
    <location>
        <begin position="592"/>
        <end position="616"/>
    </location>
</feature>
<dbReference type="Gene3D" id="3.20.70.20">
    <property type="match status" value="1"/>
</dbReference>
<feature type="domain" description="Ribonucleotide reductase large subunit C-terminal" evidence="12">
    <location>
        <begin position="84"/>
        <end position="575"/>
    </location>
</feature>
<feature type="compositionally biased region" description="Polar residues" evidence="11">
    <location>
        <begin position="597"/>
        <end position="613"/>
    </location>
</feature>
<evidence type="ECO:0000256" key="6">
    <source>
        <dbReference type="ARBA" id="ARBA00023002"/>
    </source>
</evidence>
<evidence type="ECO:0000259" key="12">
    <source>
        <dbReference type="Pfam" id="PF02867"/>
    </source>
</evidence>
<evidence type="ECO:0000256" key="8">
    <source>
        <dbReference type="ARBA" id="ARBA00023285"/>
    </source>
</evidence>
<dbReference type="CDD" id="cd02888">
    <property type="entry name" value="RNR_II_dimer"/>
    <property type="match status" value="1"/>
</dbReference>
<evidence type="ECO:0000256" key="10">
    <source>
        <dbReference type="RuleBase" id="RU364064"/>
    </source>
</evidence>
<evidence type="ECO:0000313" key="13">
    <source>
        <dbReference type="EMBL" id="MDC7714948.1"/>
    </source>
</evidence>
<gene>
    <name evidence="13" type="ORF">PQU96_12575</name>
</gene>
<dbReference type="SUPFAM" id="SSF51998">
    <property type="entry name" value="PFL-like glycyl radical enzymes"/>
    <property type="match status" value="1"/>
</dbReference>
<comment type="cofactor">
    <cofactor evidence="1 10">
        <name>adenosylcob(III)alamin</name>
        <dbReference type="ChEBI" id="CHEBI:18408"/>
    </cofactor>
</comment>
<dbReference type="RefSeq" id="WP_272772733.1">
    <property type="nucleotide sequence ID" value="NZ_JAQQLE010000011.1"/>
</dbReference>
<dbReference type="InterPro" id="IPR013344">
    <property type="entry name" value="RNR_NrdJ/NrdZ"/>
</dbReference>
<dbReference type="PANTHER" id="PTHR43371">
    <property type="entry name" value="VITAMIN B12-DEPENDENT RIBONUCLEOTIDE REDUCTASE"/>
    <property type="match status" value="1"/>
</dbReference>
<keyword evidence="3 10" id="KW-0846">Cobalamin</keyword>
<keyword evidence="6 10" id="KW-0560">Oxidoreductase</keyword>
<keyword evidence="8 10" id="KW-0170">Cobalt</keyword>
<reference evidence="13 14" key="1">
    <citation type="submission" date="2023-01" db="EMBL/GenBank/DDBJ databases">
        <title>Novel species of the genus Vogesella isolated from rivers.</title>
        <authorList>
            <person name="Lu H."/>
        </authorList>
    </citation>
    <scope>NUCLEOTIDE SEQUENCE [LARGE SCALE GENOMIC DNA]</scope>
    <source>
        <strain evidence="13 14">LYT5W</strain>
    </source>
</reference>
<evidence type="ECO:0000313" key="14">
    <source>
        <dbReference type="Proteomes" id="UP001222030"/>
    </source>
</evidence>
<keyword evidence="4 10" id="KW-0237">DNA synthesis</keyword>
<accession>A0ABT5IRX1</accession>
<evidence type="ECO:0000256" key="4">
    <source>
        <dbReference type="ARBA" id="ARBA00022634"/>
    </source>
</evidence>
<evidence type="ECO:0000256" key="9">
    <source>
        <dbReference type="ARBA" id="ARBA00047754"/>
    </source>
</evidence>
<proteinExistence type="inferred from homology"/>
<dbReference type="PRINTS" id="PR01183">
    <property type="entry name" value="RIBORDTASEM1"/>
</dbReference>
<name>A0ABT5IRX1_9NEIS</name>